<proteinExistence type="predicted"/>
<accession>A0A2T9ZDP6</accession>
<feature type="region of interest" description="Disordered" evidence="1">
    <location>
        <begin position="893"/>
        <end position="946"/>
    </location>
</feature>
<dbReference type="InterPro" id="IPR032675">
    <property type="entry name" value="LRR_dom_sf"/>
</dbReference>
<dbReference type="Proteomes" id="UP000245609">
    <property type="component" value="Unassembled WGS sequence"/>
</dbReference>
<organism evidence="2 3">
    <name type="scientific">Smittium megazygosporum</name>
    <dbReference type="NCBI Taxonomy" id="133381"/>
    <lineage>
        <taxon>Eukaryota</taxon>
        <taxon>Fungi</taxon>
        <taxon>Fungi incertae sedis</taxon>
        <taxon>Zoopagomycota</taxon>
        <taxon>Kickxellomycotina</taxon>
        <taxon>Harpellomycetes</taxon>
        <taxon>Harpellales</taxon>
        <taxon>Legeriomycetaceae</taxon>
        <taxon>Smittium</taxon>
    </lineage>
</organism>
<dbReference type="STRING" id="133381.A0A2T9ZDP6"/>
<feature type="compositionally biased region" description="Polar residues" evidence="1">
    <location>
        <begin position="574"/>
        <end position="601"/>
    </location>
</feature>
<protein>
    <submittedName>
        <fullName evidence="2">Uncharacterized protein</fullName>
    </submittedName>
</protein>
<keyword evidence="3" id="KW-1185">Reference proteome</keyword>
<feature type="region of interest" description="Disordered" evidence="1">
    <location>
        <begin position="464"/>
        <end position="601"/>
    </location>
</feature>
<evidence type="ECO:0000256" key="1">
    <source>
        <dbReference type="SAM" id="MobiDB-lite"/>
    </source>
</evidence>
<sequence>MSLAPIPSNPWDAYIQTHPFKPADLSTKILDCICSHISSKKDLLEFSLVHPNWFPSGILALWEFPFFSHPEALFSFIKLVSQKKGLFHLSRGFDLTYNPLPADSKLVPSSTAFLVNDILSQQDPDPLLFYSSDLASSVFADPQILVNLIRASRAINKLSFYGYNLLDTHLSSLSLSAQSLTSLEIIGAPSSSLNAFAQLFSSFTSLESLSLKFPNQSIPQQLWKSVSVYAARLKHLEIWIDNCKHDITPILLKTSKLLSLKIKGSNIILGETVIPQIVFCNKLLQSLYIQAFDISVPDFYAVLKSSSFLKSLFLLNNSSFQQPIKAYDIPSNIAATRISTLVLSGLDIPPKSFNILFGILKNLSVVSLSQIPKLPDNSLIRLFQTSPSLNGLRIHDCPEITESIFDSLLKSQLKSLLILQISSITITNPTHVESTIKKISSLQDTKISGDIKIKKPWEFSLSSPKNPTILGSKNSTQSAPQPSNFHALSQPLSNDPFKSSLKPEQDFDEYDQSNINNQQPFRSNISRNSNFSYSSRQSFQSSNPASSAFNKTFSNQSLNSSNKNSSANFNPNSGFSQNGSSIQKSKFHSSNIPSEQLNPLNTYTNQNSEFYSFNDRIPSNNNLLNGGPNPKPFANNNHDLNNLDSQNIGFNNPVYPQFQENNSAISWKSLDEFQNLLGSAYSTPLNNNVLNSKTNILPPTSTNQQQSAYGFEQQVADNTPNSDFKKRRIYSTSNNFDSQGRPPQQMPPNYSTNQTPSQMQPNYTNGRFPAQPHPNYINSQPPTKTSSNYLNNQPFPQAPTVFPNNQPPQPMNTNLLNYQQPQQMPSISSNNQPLFKNSSGVDHIQKKILQITAQNQDESNKLSSDQINVSKQENSDSVYGSLSQIMAEYGSEEKPKLPKSLLGLKPKKPGPSVNRSSNQQQLLLNNTKPTQARADNSANNESGNLMNLNFNLSTESIDKKSLFQPNQTQVQQPYPQNNEYHVGSIGFEIDGSKGITLPASLDLPKKNDDIESNSSDTAEKKVILDLSVETVNDGRQVLKIYE</sequence>
<evidence type="ECO:0000313" key="2">
    <source>
        <dbReference type="EMBL" id="PVV02723.1"/>
    </source>
</evidence>
<feature type="compositionally biased region" description="Polar residues" evidence="1">
    <location>
        <begin position="464"/>
        <end position="497"/>
    </location>
</feature>
<feature type="compositionally biased region" description="Low complexity" evidence="1">
    <location>
        <begin position="520"/>
        <end position="573"/>
    </location>
</feature>
<feature type="compositionally biased region" description="Polar residues" evidence="1">
    <location>
        <begin position="733"/>
        <end position="765"/>
    </location>
</feature>
<dbReference type="AlphaFoldDB" id="A0A2T9ZDP6"/>
<name>A0A2T9ZDP6_9FUNG</name>
<comment type="caution">
    <text evidence="2">The sequence shown here is derived from an EMBL/GenBank/DDBJ whole genome shotgun (WGS) entry which is preliminary data.</text>
</comment>
<dbReference type="EMBL" id="MBFS01000350">
    <property type="protein sequence ID" value="PVV02723.1"/>
    <property type="molecule type" value="Genomic_DNA"/>
</dbReference>
<dbReference type="Gene3D" id="3.80.10.10">
    <property type="entry name" value="Ribonuclease Inhibitor"/>
    <property type="match status" value="2"/>
</dbReference>
<feature type="compositionally biased region" description="Polar residues" evidence="1">
    <location>
        <begin position="913"/>
        <end position="946"/>
    </location>
</feature>
<feature type="region of interest" description="Disordered" evidence="1">
    <location>
        <begin position="733"/>
        <end position="816"/>
    </location>
</feature>
<feature type="region of interest" description="Disordered" evidence="1">
    <location>
        <begin position="821"/>
        <end position="840"/>
    </location>
</feature>
<evidence type="ECO:0000313" key="3">
    <source>
        <dbReference type="Proteomes" id="UP000245609"/>
    </source>
</evidence>
<feature type="region of interest" description="Disordered" evidence="1">
    <location>
        <begin position="621"/>
        <end position="642"/>
    </location>
</feature>
<reference evidence="2 3" key="1">
    <citation type="journal article" date="2018" name="MBio">
        <title>Comparative Genomics Reveals the Core Gene Toolbox for the Fungus-Insect Symbiosis.</title>
        <authorList>
            <person name="Wang Y."/>
            <person name="Stata M."/>
            <person name="Wang W."/>
            <person name="Stajich J.E."/>
            <person name="White M.M."/>
            <person name="Moncalvo J.M."/>
        </authorList>
    </citation>
    <scope>NUCLEOTIDE SEQUENCE [LARGE SCALE GENOMIC DNA]</scope>
    <source>
        <strain evidence="2 3">SC-DP-2</strain>
    </source>
</reference>
<dbReference type="SUPFAM" id="SSF52047">
    <property type="entry name" value="RNI-like"/>
    <property type="match status" value="1"/>
</dbReference>
<dbReference type="OrthoDB" id="10670068at2759"/>
<gene>
    <name evidence="2" type="ORF">BB560_002811</name>
</gene>
<feature type="compositionally biased region" description="Polar residues" evidence="1">
    <location>
        <begin position="776"/>
        <end position="795"/>
    </location>
</feature>
<feature type="region of interest" description="Disordered" evidence="1">
    <location>
        <begin position="855"/>
        <end position="878"/>
    </location>
</feature>